<dbReference type="PANTHER" id="PTHR37984:SF5">
    <property type="entry name" value="PROTEIN NYNRIN-LIKE"/>
    <property type="match status" value="1"/>
</dbReference>
<dbReference type="GO" id="GO:0003676">
    <property type="term" value="F:nucleic acid binding"/>
    <property type="evidence" value="ECO:0007669"/>
    <property type="project" value="InterPro"/>
</dbReference>
<sequence length="219" mass="25577">MDRIINHLKNGDQPSNQQEAKRLRLERAKYVLIGDDLYRRSYARPLTKCLRPEEAQEVMEAVHKGECGTHARGRSLVMRILSQGFFWPNIHKDAQTFMEKCPQCQYYADMRRQPVSYLRPINSSWSFVVWGLDFLGPMLTTIRSYKWLLVAVDYFTKWIELKPLAQPTAQNVESFLWANIVCRYGIPMVIIIDNGTSFANQLIRDFCGKYQINLKYASV</sequence>
<dbReference type="PANTHER" id="PTHR37984">
    <property type="entry name" value="PROTEIN CBG26694"/>
    <property type="match status" value="1"/>
</dbReference>
<dbReference type="GO" id="GO:0015074">
    <property type="term" value="P:DNA integration"/>
    <property type="evidence" value="ECO:0007669"/>
    <property type="project" value="InterPro"/>
</dbReference>
<evidence type="ECO:0000259" key="2">
    <source>
        <dbReference type="PROSITE" id="PS50994"/>
    </source>
</evidence>
<gene>
    <name evidence="3" type="ORF">AXF42_Ash004961</name>
</gene>
<dbReference type="InterPro" id="IPR001584">
    <property type="entry name" value="Integrase_cat-core"/>
</dbReference>
<dbReference type="Proteomes" id="UP000236161">
    <property type="component" value="Unassembled WGS sequence"/>
</dbReference>
<evidence type="ECO:0000313" key="4">
    <source>
        <dbReference type="Proteomes" id="UP000236161"/>
    </source>
</evidence>
<name>A0A2I0B842_9ASPA</name>
<feature type="region of interest" description="Disordered" evidence="1">
    <location>
        <begin position="1"/>
        <end position="20"/>
    </location>
</feature>
<dbReference type="SUPFAM" id="SSF53098">
    <property type="entry name" value="Ribonuclease H-like"/>
    <property type="match status" value="1"/>
</dbReference>
<evidence type="ECO:0000313" key="3">
    <source>
        <dbReference type="EMBL" id="PKA63950.1"/>
    </source>
</evidence>
<evidence type="ECO:0000256" key="1">
    <source>
        <dbReference type="SAM" id="MobiDB-lite"/>
    </source>
</evidence>
<protein>
    <recommendedName>
        <fullName evidence="2">Integrase catalytic domain-containing protein</fullName>
    </recommendedName>
</protein>
<dbReference type="InterPro" id="IPR012337">
    <property type="entry name" value="RNaseH-like_sf"/>
</dbReference>
<dbReference type="EMBL" id="KZ451906">
    <property type="protein sequence ID" value="PKA63950.1"/>
    <property type="molecule type" value="Genomic_DNA"/>
</dbReference>
<dbReference type="Gene3D" id="1.10.340.70">
    <property type="match status" value="1"/>
</dbReference>
<dbReference type="Pfam" id="PF17921">
    <property type="entry name" value="Integrase_H2C2"/>
    <property type="match status" value="1"/>
</dbReference>
<organism evidence="3 4">
    <name type="scientific">Apostasia shenzhenica</name>
    <dbReference type="NCBI Taxonomy" id="1088818"/>
    <lineage>
        <taxon>Eukaryota</taxon>
        <taxon>Viridiplantae</taxon>
        <taxon>Streptophyta</taxon>
        <taxon>Embryophyta</taxon>
        <taxon>Tracheophyta</taxon>
        <taxon>Spermatophyta</taxon>
        <taxon>Magnoliopsida</taxon>
        <taxon>Liliopsida</taxon>
        <taxon>Asparagales</taxon>
        <taxon>Orchidaceae</taxon>
        <taxon>Apostasioideae</taxon>
        <taxon>Apostasia</taxon>
    </lineage>
</organism>
<dbReference type="Pfam" id="PF00665">
    <property type="entry name" value="rve"/>
    <property type="match status" value="1"/>
</dbReference>
<proteinExistence type="predicted"/>
<dbReference type="AlphaFoldDB" id="A0A2I0B842"/>
<dbReference type="OrthoDB" id="1936645at2759"/>
<dbReference type="InterPro" id="IPR036397">
    <property type="entry name" value="RNaseH_sf"/>
</dbReference>
<keyword evidence="4" id="KW-1185">Reference proteome</keyword>
<accession>A0A2I0B842</accession>
<dbReference type="Gene3D" id="3.30.420.10">
    <property type="entry name" value="Ribonuclease H-like superfamily/Ribonuclease H"/>
    <property type="match status" value="1"/>
</dbReference>
<reference evidence="3 4" key="1">
    <citation type="journal article" date="2017" name="Nature">
        <title>The Apostasia genome and the evolution of orchids.</title>
        <authorList>
            <person name="Zhang G.Q."/>
            <person name="Liu K.W."/>
            <person name="Li Z."/>
            <person name="Lohaus R."/>
            <person name="Hsiao Y.Y."/>
            <person name="Niu S.C."/>
            <person name="Wang J.Y."/>
            <person name="Lin Y.C."/>
            <person name="Xu Q."/>
            <person name="Chen L.J."/>
            <person name="Yoshida K."/>
            <person name="Fujiwara S."/>
            <person name="Wang Z.W."/>
            <person name="Zhang Y.Q."/>
            <person name="Mitsuda N."/>
            <person name="Wang M."/>
            <person name="Liu G.H."/>
            <person name="Pecoraro L."/>
            <person name="Huang H.X."/>
            <person name="Xiao X.J."/>
            <person name="Lin M."/>
            <person name="Wu X.Y."/>
            <person name="Wu W.L."/>
            <person name="Chen Y.Y."/>
            <person name="Chang S.B."/>
            <person name="Sakamoto S."/>
            <person name="Ohme-Takagi M."/>
            <person name="Yagi M."/>
            <person name="Zeng S.J."/>
            <person name="Shen C.Y."/>
            <person name="Yeh C.M."/>
            <person name="Luo Y.B."/>
            <person name="Tsai W.C."/>
            <person name="Van de Peer Y."/>
            <person name="Liu Z.J."/>
        </authorList>
    </citation>
    <scope>NUCLEOTIDE SEQUENCE [LARGE SCALE GENOMIC DNA]</scope>
    <source>
        <strain evidence="4">cv. Shenzhen</strain>
        <tissue evidence="3">Stem</tissue>
    </source>
</reference>
<dbReference type="InterPro" id="IPR050951">
    <property type="entry name" value="Retrovirus_Pol_polyprotein"/>
</dbReference>
<dbReference type="PROSITE" id="PS50994">
    <property type="entry name" value="INTEGRASE"/>
    <property type="match status" value="1"/>
</dbReference>
<dbReference type="InterPro" id="IPR041588">
    <property type="entry name" value="Integrase_H2C2"/>
</dbReference>
<feature type="domain" description="Integrase catalytic" evidence="2">
    <location>
        <begin position="116"/>
        <end position="219"/>
    </location>
</feature>